<proteinExistence type="predicted"/>
<name>A0ABN7BEB7_9HEMI</name>
<organism evidence="1 2">
    <name type="scientific">Nesidiocoris tenuis</name>
    <dbReference type="NCBI Taxonomy" id="355587"/>
    <lineage>
        <taxon>Eukaryota</taxon>
        <taxon>Metazoa</taxon>
        <taxon>Ecdysozoa</taxon>
        <taxon>Arthropoda</taxon>
        <taxon>Hexapoda</taxon>
        <taxon>Insecta</taxon>
        <taxon>Pterygota</taxon>
        <taxon>Neoptera</taxon>
        <taxon>Paraneoptera</taxon>
        <taxon>Hemiptera</taxon>
        <taxon>Heteroptera</taxon>
        <taxon>Panheteroptera</taxon>
        <taxon>Cimicomorpha</taxon>
        <taxon>Miridae</taxon>
        <taxon>Dicyphina</taxon>
        <taxon>Nesidiocoris</taxon>
    </lineage>
</organism>
<evidence type="ECO:0000313" key="1">
    <source>
        <dbReference type="EMBL" id="BET01521.1"/>
    </source>
</evidence>
<evidence type="ECO:0000313" key="2">
    <source>
        <dbReference type="Proteomes" id="UP001307889"/>
    </source>
</evidence>
<protein>
    <submittedName>
        <fullName evidence="1">Uncharacterized protein</fullName>
    </submittedName>
</protein>
<gene>
    <name evidence="1" type="ORF">NTJ_14337</name>
</gene>
<dbReference type="EMBL" id="AP028921">
    <property type="protein sequence ID" value="BET01521.1"/>
    <property type="molecule type" value="Genomic_DNA"/>
</dbReference>
<reference evidence="1 2" key="1">
    <citation type="submission" date="2023-09" db="EMBL/GenBank/DDBJ databases">
        <title>Nesidiocoris tenuis whole genome shotgun sequence.</title>
        <authorList>
            <person name="Shibata T."/>
            <person name="Shimoda M."/>
            <person name="Kobayashi T."/>
            <person name="Uehara T."/>
        </authorList>
    </citation>
    <scope>NUCLEOTIDE SEQUENCE [LARGE SCALE GENOMIC DNA]</scope>
    <source>
        <strain evidence="1 2">Japan</strain>
    </source>
</reference>
<keyword evidence="2" id="KW-1185">Reference proteome</keyword>
<sequence>MRHHVPRPPVRAAWCSWGISAPRSKFSRWLGRKSLERVYVLRISPFTAAGNGQLSSVTSSRVDSDSKEILRVAVRMRHHVPRPPVRAAWRQWTSFLHGSPIRYYTAHYTAHTNSACVRALVRSARDNGPFQATCSPRLFTTGLRHATDERRTSVTTIAGTERKSGKISGPKTMLRKYLKFIGSRSQTNRVKLKLKEKAS</sequence>
<dbReference type="Proteomes" id="UP001307889">
    <property type="component" value="Chromosome 13"/>
</dbReference>
<accession>A0ABN7BEB7</accession>